<dbReference type="OrthoDB" id="3401220at2"/>
<dbReference type="AlphaFoldDB" id="A0A0H5S1W4"/>
<feature type="transmembrane region" description="Helical" evidence="1">
    <location>
        <begin position="58"/>
        <end position="76"/>
    </location>
</feature>
<accession>A0A0H5S1W4</accession>
<reference evidence="3" key="1">
    <citation type="submission" date="2015-07" db="EMBL/GenBank/DDBJ databases">
        <authorList>
            <person name="Urmite Genomes"/>
        </authorList>
    </citation>
    <scope>NUCLEOTIDE SEQUENCE [LARGE SCALE GENOMIC DNA]</scope>
    <source>
        <strain evidence="3">type strain: ATCC 49404</strain>
    </source>
</reference>
<evidence type="ECO:0000313" key="2">
    <source>
        <dbReference type="EMBL" id="CRZ15029.1"/>
    </source>
</evidence>
<dbReference type="Pfam" id="PF10939">
    <property type="entry name" value="DUF2631"/>
    <property type="match status" value="1"/>
</dbReference>
<dbReference type="Proteomes" id="UP000199147">
    <property type="component" value="Unassembled WGS sequence"/>
</dbReference>
<protein>
    <submittedName>
        <fullName evidence="2">Transmembrane protein</fullName>
    </submittedName>
</protein>
<dbReference type="RefSeq" id="WP_090512716.1">
    <property type="nucleotide sequence ID" value="NZ_CWKH01000001.1"/>
</dbReference>
<evidence type="ECO:0000256" key="1">
    <source>
        <dbReference type="SAM" id="Phobius"/>
    </source>
</evidence>
<feature type="transmembrane region" description="Helical" evidence="1">
    <location>
        <begin position="27"/>
        <end position="46"/>
    </location>
</feature>
<organism evidence="2 3">
    <name type="scientific">Mycolicibacterium neworleansense</name>
    <dbReference type="NCBI Taxonomy" id="146018"/>
    <lineage>
        <taxon>Bacteria</taxon>
        <taxon>Bacillati</taxon>
        <taxon>Actinomycetota</taxon>
        <taxon>Actinomycetes</taxon>
        <taxon>Mycobacteriales</taxon>
        <taxon>Mycobacteriaceae</taxon>
        <taxon>Mycolicibacterium</taxon>
    </lineage>
</organism>
<gene>
    <name evidence="2" type="ORF">BN2156_01887</name>
</gene>
<name>A0A0H5S1W4_9MYCO</name>
<dbReference type="EMBL" id="CWKH01000001">
    <property type="protein sequence ID" value="CRZ15029.1"/>
    <property type="molecule type" value="Genomic_DNA"/>
</dbReference>
<sequence>MASTEVERNNGVDVEEVPSAAWGWSELNIKVIHLGGILSAIFLLVMMRGNHIGWVENWFLISFAALILLAVARNIWMRRRGWIR</sequence>
<keyword evidence="3" id="KW-1185">Reference proteome</keyword>
<dbReference type="InterPro" id="IPR024341">
    <property type="entry name" value="DUF2631"/>
</dbReference>
<keyword evidence="1 2" id="KW-0812">Transmembrane</keyword>
<keyword evidence="1" id="KW-1133">Transmembrane helix</keyword>
<proteinExistence type="predicted"/>
<evidence type="ECO:0000313" key="3">
    <source>
        <dbReference type="Proteomes" id="UP000199147"/>
    </source>
</evidence>
<dbReference type="STRING" id="146018.BN2156_01887"/>
<keyword evidence="1" id="KW-0472">Membrane</keyword>